<dbReference type="KEGG" id="sfw:WN53_16840"/>
<dbReference type="GeneID" id="30321843"/>
<sequence length="162" mass="17971">MNKSKIGLLMLGALVFSANAFAGISSQEQRMRNEVTKCISDIQQYGNDPRVKSPLWVIYGTLGGAHKYCSSVAAKTRTAITPGYNQQEAWDAEWQDLFAEYSAIPKADANQPNTQKLLKKLRDLGATNKLDGRHAQSKLYVYRAMMSELDKLEAVLPSVEGK</sequence>
<evidence type="ECO:0000313" key="1">
    <source>
        <dbReference type="EMBL" id="VTR17022.1"/>
    </source>
</evidence>
<dbReference type="RefSeq" id="WP_024484541.1">
    <property type="nucleotide sequence ID" value="NZ_CAMKJC010000018.1"/>
</dbReference>
<dbReference type="AlphaFoldDB" id="A0A0F7HEG5"/>
<accession>A0A0F7HEG5</accession>
<proteinExistence type="predicted"/>
<name>A0A0F7HEG5_SERFO</name>
<reference evidence="1" key="1">
    <citation type="submission" date="2019-05" db="EMBL/GenBank/DDBJ databases">
        <authorList>
            <consortium name="Pathogen Informatics"/>
        </authorList>
    </citation>
    <scope>NUCLEOTIDE SEQUENCE [LARGE SCALE GENOMIC DNA]</scope>
    <source>
        <strain evidence="1">NCTC12965</strain>
    </source>
</reference>
<organism evidence="1">
    <name type="scientific">Serratia fonticola</name>
    <dbReference type="NCBI Taxonomy" id="47917"/>
    <lineage>
        <taxon>Bacteria</taxon>
        <taxon>Pseudomonadati</taxon>
        <taxon>Pseudomonadota</taxon>
        <taxon>Gammaproteobacteria</taxon>
        <taxon>Enterobacterales</taxon>
        <taxon>Yersiniaceae</taxon>
        <taxon>Serratia</taxon>
    </lineage>
</organism>
<dbReference type="EMBL" id="CABEEZ010000014">
    <property type="protein sequence ID" value="VTR17022.1"/>
    <property type="molecule type" value="Genomic_DNA"/>
</dbReference>
<protein>
    <submittedName>
        <fullName evidence="1">Uncharacterized protein</fullName>
    </submittedName>
</protein>
<gene>
    <name evidence="1" type="ORF">NCTC12965_00328</name>
</gene>